<keyword evidence="7 8" id="KW-0472">Membrane</keyword>
<evidence type="ECO:0000256" key="2">
    <source>
        <dbReference type="ARBA" id="ARBA00022448"/>
    </source>
</evidence>
<evidence type="ECO:0000256" key="8">
    <source>
        <dbReference type="SAM" id="Phobius"/>
    </source>
</evidence>
<keyword evidence="2" id="KW-0813">Transport</keyword>
<dbReference type="OrthoDB" id="1368at2759"/>
<keyword evidence="5 8" id="KW-1133">Transmembrane helix</keyword>
<dbReference type="PANTHER" id="PTHR33281">
    <property type="entry name" value="UPF0187 PROTEIN YNEE"/>
    <property type="match status" value="1"/>
</dbReference>
<organism evidence="9 10">
    <name type="scientific">Lepidopterella palustris CBS 459.81</name>
    <dbReference type="NCBI Taxonomy" id="1314670"/>
    <lineage>
        <taxon>Eukaryota</taxon>
        <taxon>Fungi</taxon>
        <taxon>Dikarya</taxon>
        <taxon>Ascomycota</taxon>
        <taxon>Pezizomycotina</taxon>
        <taxon>Dothideomycetes</taxon>
        <taxon>Pleosporomycetidae</taxon>
        <taxon>Mytilinidiales</taxon>
        <taxon>Argynnaceae</taxon>
        <taxon>Lepidopterella</taxon>
    </lineage>
</organism>
<dbReference type="AlphaFoldDB" id="A0A8E2JJY5"/>
<dbReference type="GO" id="GO:0005886">
    <property type="term" value="C:plasma membrane"/>
    <property type="evidence" value="ECO:0007669"/>
    <property type="project" value="UniProtKB-SubCell"/>
</dbReference>
<feature type="transmembrane region" description="Helical" evidence="8">
    <location>
        <begin position="20"/>
        <end position="42"/>
    </location>
</feature>
<evidence type="ECO:0000256" key="3">
    <source>
        <dbReference type="ARBA" id="ARBA00022475"/>
    </source>
</evidence>
<evidence type="ECO:0000256" key="1">
    <source>
        <dbReference type="ARBA" id="ARBA00004651"/>
    </source>
</evidence>
<comment type="subcellular location">
    <subcellularLocation>
        <location evidence="1">Cell membrane</location>
        <topology evidence="1">Multi-pass membrane protein</topology>
    </subcellularLocation>
</comment>
<keyword evidence="10" id="KW-1185">Reference proteome</keyword>
<evidence type="ECO:0000313" key="9">
    <source>
        <dbReference type="EMBL" id="OCK85203.1"/>
    </source>
</evidence>
<reference evidence="9 10" key="1">
    <citation type="journal article" date="2016" name="Nat. Commun.">
        <title>Ectomycorrhizal ecology is imprinted in the genome of the dominant symbiotic fungus Cenococcum geophilum.</title>
        <authorList>
            <consortium name="DOE Joint Genome Institute"/>
            <person name="Peter M."/>
            <person name="Kohler A."/>
            <person name="Ohm R.A."/>
            <person name="Kuo A."/>
            <person name="Krutzmann J."/>
            <person name="Morin E."/>
            <person name="Arend M."/>
            <person name="Barry K.W."/>
            <person name="Binder M."/>
            <person name="Choi C."/>
            <person name="Clum A."/>
            <person name="Copeland A."/>
            <person name="Grisel N."/>
            <person name="Haridas S."/>
            <person name="Kipfer T."/>
            <person name="LaButti K."/>
            <person name="Lindquist E."/>
            <person name="Lipzen A."/>
            <person name="Maire R."/>
            <person name="Meier B."/>
            <person name="Mihaltcheva S."/>
            <person name="Molinier V."/>
            <person name="Murat C."/>
            <person name="Poggeler S."/>
            <person name="Quandt C.A."/>
            <person name="Sperisen C."/>
            <person name="Tritt A."/>
            <person name="Tisserant E."/>
            <person name="Crous P.W."/>
            <person name="Henrissat B."/>
            <person name="Nehls U."/>
            <person name="Egli S."/>
            <person name="Spatafora J.W."/>
            <person name="Grigoriev I.V."/>
            <person name="Martin F.M."/>
        </authorList>
    </citation>
    <scope>NUCLEOTIDE SEQUENCE [LARGE SCALE GENOMIC DNA]</scope>
    <source>
        <strain evidence="9 10">CBS 459.81</strain>
    </source>
</reference>
<proteinExistence type="predicted"/>
<keyword evidence="6" id="KW-0406">Ion transport</keyword>
<dbReference type="Pfam" id="PF25539">
    <property type="entry name" value="Bestrophin_2"/>
    <property type="match status" value="1"/>
</dbReference>
<evidence type="ECO:0000256" key="6">
    <source>
        <dbReference type="ARBA" id="ARBA00023065"/>
    </source>
</evidence>
<keyword evidence="4 8" id="KW-0812">Transmembrane</keyword>
<gene>
    <name evidence="9" type="ORF">K432DRAFT_422005</name>
</gene>
<dbReference type="GO" id="GO:0005254">
    <property type="term" value="F:chloride channel activity"/>
    <property type="evidence" value="ECO:0007669"/>
    <property type="project" value="InterPro"/>
</dbReference>
<evidence type="ECO:0000256" key="7">
    <source>
        <dbReference type="ARBA" id="ARBA00023136"/>
    </source>
</evidence>
<sequence>MQILNEIMGNLDCILNIPLLITYIIAVSQDAWLYVILLPFHLFQTTGWATTSMTLIATYLILGIALIGNGSGIQNPLSYDGDDLPLAAFCKQIADDVAVITTKAPLGMGFVGAREKRVLVPLSGGEWV</sequence>
<protein>
    <submittedName>
        <fullName evidence="9">Uncharacterized protein</fullName>
    </submittedName>
</protein>
<dbReference type="EMBL" id="KV744823">
    <property type="protein sequence ID" value="OCK85203.1"/>
    <property type="molecule type" value="Genomic_DNA"/>
</dbReference>
<evidence type="ECO:0000313" key="10">
    <source>
        <dbReference type="Proteomes" id="UP000250266"/>
    </source>
</evidence>
<feature type="transmembrane region" description="Helical" evidence="8">
    <location>
        <begin position="48"/>
        <end position="68"/>
    </location>
</feature>
<dbReference type="Proteomes" id="UP000250266">
    <property type="component" value="Unassembled WGS sequence"/>
</dbReference>
<dbReference type="PANTHER" id="PTHR33281:SF19">
    <property type="entry name" value="VOLTAGE-DEPENDENT ANION CHANNEL-FORMING PROTEIN YNEE"/>
    <property type="match status" value="1"/>
</dbReference>
<name>A0A8E2JJY5_9PEZI</name>
<keyword evidence="3" id="KW-1003">Cell membrane</keyword>
<dbReference type="InterPro" id="IPR044669">
    <property type="entry name" value="YneE/VCCN1/2-like"/>
</dbReference>
<evidence type="ECO:0000256" key="5">
    <source>
        <dbReference type="ARBA" id="ARBA00022989"/>
    </source>
</evidence>
<evidence type="ECO:0000256" key="4">
    <source>
        <dbReference type="ARBA" id="ARBA00022692"/>
    </source>
</evidence>
<accession>A0A8E2JJY5</accession>